<accession>A0A1I7ELR8</accession>
<gene>
    <name evidence="1" type="ORF">SAMN05192563_103035</name>
</gene>
<protein>
    <submittedName>
        <fullName evidence="1">Uncharacterized protein</fullName>
    </submittedName>
</protein>
<dbReference type="RefSeq" id="WP_093644047.1">
    <property type="nucleotide sequence ID" value="NZ_FPBH01000030.1"/>
</dbReference>
<organism evidence="1 2">
    <name type="scientific">Paraburkholderia aspalathi</name>
    <dbReference type="NCBI Taxonomy" id="1324617"/>
    <lineage>
        <taxon>Bacteria</taxon>
        <taxon>Pseudomonadati</taxon>
        <taxon>Pseudomonadota</taxon>
        <taxon>Betaproteobacteria</taxon>
        <taxon>Burkholderiales</taxon>
        <taxon>Burkholderiaceae</taxon>
        <taxon>Paraburkholderia</taxon>
    </lineage>
</organism>
<reference evidence="1 2" key="1">
    <citation type="submission" date="2016-10" db="EMBL/GenBank/DDBJ databases">
        <authorList>
            <person name="de Groot N.N."/>
        </authorList>
    </citation>
    <scope>NUCLEOTIDE SEQUENCE [LARGE SCALE GENOMIC DNA]</scope>
    <source>
        <strain evidence="1 2">LMG 27731</strain>
    </source>
</reference>
<name>A0A1I7ELR8_9BURK</name>
<sequence>MTQEPETLVPDYDDPKEVWAYFGLAFYRANVLERGLVNLAVGLLSKNVEGVTGDDVHSLYETHDSKTFGQVIAIAKRMFVFDDQTANELQRALDDRNHLAHRFFESHDLDLLTKSGKKKMLDELVEIVVRLKAIDRKMDPIWMAAWSHLGVTPEWIEKQAKLYVRSATDTSS</sequence>
<dbReference type="Proteomes" id="UP000198844">
    <property type="component" value="Unassembled WGS sequence"/>
</dbReference>
<proteinExistence type="predicted"/>
<dbReference type="EMBL" id="FPBH01000030">
    <property type="protein sequence ID" value="SFU24839.1"/>
    <property type="molecule type" value="Genomic_DNA"/>
</dbReference>
<dbReference type="OrthoDB" id="9134523at2"/>
<dbReference type="AlphaFoldDB" id="A0A1I7ELR8"/>
<evidence type="ECO:0000313" key="1">
    <source>
        <dbReference type="EMBL" id="SFU24839.1"/>
    </source>
</evidence>
<evidence type="ECO:0000313" key="2">
    <source>
        <dbReference type="Proteomes" id="UP000198844"/>
    </source>
</evidence>